<name>A0A1H6YFU1_9DEIO</name>
<evidence type="ECO:0000313" key="3">
    <source>
        <dbReference type="Proteomes" id="UP000199223"/>
    </source>
</evidence>
<dbReference type="STRING" id="856736.SAMN04488058_107104"/>
<dbReference type="AlphaFoldDB" id="A0A1H6YFU1"/>
<keyword evidence="1" id="KW-0732">Signal</keyword>
<feature type="signal peptide" evidence="1">
    <location>
        <begin position="1"/>
        <end position="26"/>
    </location>
</feature>
<evidence type="ECO:0000313" key="2">
    <source>
        <dbReference type="EMBL" id="SEJ40173.1"/>
    </source>
</evidence>
<accession>A0A1H6YFU1</accession>
<reference evidence="3" key="1">
    <citation type="submission" date="2016-10" db="EMBL/GenBank/DDBJ databases">
        <authorList>
            <person name="Varghese N."/>
            <person name="Submissions S."/>
        </authorList>
    </citation>
    <scope>NUCLEOTIDE SEQUENCE [LARGE SCALE GENOMIC DNA]</scope>
    <source>
        <strain evidence="3">CGMCC 1.10218</strain>
    </source>
</reference>
<keyword evidence="3" id="KW-1185">Reference proteome</keyword>
<feature type="chain" id="PRO_5011576432" evidence="1">
    <location>
        <begin position="27"/>
        <end position="201"/>
    </location>
</feature>
<dbReference type="EMBL" id="FNZA01000007">
    <property type="protein sequence ID" value="SEJ40173.1"/>
    <property type="molecule type" value="Genomic_DNA"/>
</dbReference>
<organism evidence="2 3">
    <name type="scientific">Deinococcus reticulitermitis</name>
    <dbReference type="NCBI Taxonomy" id="856736"/>
    <lineage>
        <taxon>Bacteria</taxon>
        <taxon>Thermotogati</taxon>
        <taxon>Deinococcota</taxon>
        <taxon>Deinococci</taxon>
        <taxon>Deinococcales</taxon>
        <taxon>Deinococcaceae</taxon>
        <taxon>Deinococcus</taxon>
    </lineage>
</organism>
<evidence type="ECO:0000256" key="1">
    <source>
        <dbReference type="SAM" id="SignalP"/>
    </source>
</evidence>
<sequence length="201" mass="21681">MTATMTDRSLRLSAALLALLSMPAFAQAPAAQTSAAQVTGAQSVPIPRERVTLRCQDSYFRSVRENFLLADETYPRCTLRLRLALRERWPGARTFYVLPRVTASLYVKGGGRSNQNEGRWVPLAPIVNPGRDPLHRAVPAADYGAVELQTSFGQLATQAGGGHPDTVSAGGKLTVCAAPVSAGEDACKTFDVAARYRVYTR</sequence>
<protein>
    <submittedName>
        <fullName evidence="2">Uncharacterized protein</fullName>
    </submittedName>
</protein>
<gene>
    <name evidence="2" type="ORF">SAMN04488058_107104</name>
</gene>
<dbReference type="Proteomes" id="UP000199223">
    <property type="component" value="Unassembled WGS sequence"/>
</dbReference>
<dbReference type="RefSeq" id="WP_245745369.1">
    <property type="nucleotide sequence ID" value="NZ_FNZA01000007.1"/>
</dbReference>
<proteinExistence type="predicted"/>